<evidence type="ECO:0000256" key="1">
    <source>
        <dbReference type="ARBA" id="ARBA00022801"/>
    </source>
</evidence>
<dbReference type="InterPro" id="IPR033704">
    <property type="entry name" value="dUTPase_trimeric"/>
</dbReference>
<sequence length="199" mass="21214">MMNTTEGHAGLRFQFKVLDGGEEPKRGKPSDVGWDLFARAIVDPLGGFGDDGRRCTVVDLSTPLDKRPTYILHPDSKSVAVGLGVAVSIPAGYAGFVKPRGGAVRFRQDGKIIRLVIANEGVPIDPGFTGEIWAEVVNVGENPFRIKYGSRFCQLVVVSALVGEAEIVSEFSGSKQFLNLRGRMANGSSGAIDPPSSPL</sequence>
<dbReference type="Proteomes" id="UP000176429">
    <property type="component" value="Unassembled WGS sequence"/>
</dbReference>
<dbReference type="AlphaFoldDB" id="A0A1G2NWY3"/>
<gene>
    <name evidence="3" type="ORF">A3H68_02955</name>
</gene>
<dbReference type="Gene3D" id="2.70.40.10">
    <property type="match status" value="1"/>
</dbReference>
<dbReference type="CDD" id="cd07557">
    <property type="entry name" value="trimeric_dUTPase"/>
    <property type="match status" value="1"/>
</dbReference>
<dbReference type="GO" id="GO:0006229">
    <property type="term" value="P:dUTP biosynthetic process"/>
    <property type="evidence" value="ECO:0007669"/>
    <property type="project" value="InterPro"/>
</dbReference>
<evidence type="ECO:0000313" key="4">
    <source>
        <dbReference type="Proteomes" id="UP000176429"/>
    </source>
</evidence>
<dbReference type="InterPro" id="IPR036157">
    <property type="entry name" value="dUTPase-like_sf"/>
</dbReference>
<evidence type="ECO:0000256" key="2">
    <source>
        <dbReference type="ARBA" id="ARBA00023080"/>
    </source>
</evidence>
<name>A0A1G2NWY3_9BACT</name>
<comment type="caution">
    <text evidence="3">The sequence shown here is derived from an EMBL/GenBank/DDBJ whole genome shotgun (WGS) entry which is preliminary data.</text>
</comment>
<dbReference type="SUPFAM" id="SSF51283">
    <property type="entry name" value="dUTPase-like"/>
    <property type="match status" value="1"/>
</dbReference>
<keyword evidence="1" id="KW-0378">Hydrolase</keyword>
<dbReference type="GO" id="GO:0008829">
    <property type="term" value="F:dCTP deaminase activity"/>
    <property type="evidence" value="ECO:0007669"/>
    <property type="project" value="InterPro"/>
</dbReference>
<keyword evidence="2" id="KW-0546">Nucleotide metabolism</keyword>
<dbReference type="Pfam" id="PF22769">
    <property type="entry name" value="DCD"/>
    <property type="match status" value="1"/>
</dbReference>
<dbReference type="InterPro" id="IPR011962">
    <property type="entry name" value="dCTP_deaminase"/>
</dbReference>
<protein>
    <submittedName>
        <fullName evidence="3">Uncharacterized protein</fullName>
    </submittedName>
</protein>
<accession>A0A1G2NWY3</accession>
<proteinExistence type="predicted"/>
<evidence type="ECO:0000313" key="3">
    <source>
        <dbReference type="EMBL" id="OHA40627.1"/>
    </source>
</evidence>
<reference evidence="3 4" key="1">
    <citation type="journal article" date="2016" name="Nat. Commun.">
        <title>Thousands of microbial genomes shed light on interconnected biogeochemical processes in an aquifer system.</title>
        <authorList>
            <person name="Anantharaman K."/>
            <person name="Brown C.T."/>
            <person name="Hug L.A."/>
            <person name="Sharon I."/>
            <person name="Castelle C.J."/>
            <person name="Probst A.J."/>
            <person name="Thomas B.C."/>
            <person name="Singh A."/>
            <person name="Wilkins M.J."/>
            <person name="Karaoz U."/>
            <person name="Brodie E.L."/>
            <person name="Williams K.H."/>
            <person name="Hubbard S.S."/>
            <person name="Banfield J.F."/>
        </authorList>
    </citation>
    <scope>NUCLEOTIDE SEQUENCE [LARGE SCALE GENOMIC DNA]</scope>
</reference>
<organism evidence="3 4">
    <name type="scientific">Candidatus Taylorbacteria bacterium RIFCSPLOWO2_02_FULL_46_40</name>
    <dbReference type="NCBI Taxonomy" id="1802329"/>
    <lineage>
        <taxon>Bacteria</taxon>
        <taxon>Candidatus Tayloriibacteriota</taxon>
    </lineage>
</organism>
<dbReference type="EMBL" id="MHSH01000048">
    <property type="protein sequence ID" value="OHA40627.1"/>
    <property type="molecule type" value="Genomic_DNA"/>
</dbReference>